<sequence>MILRFSSKEGQFRLNVEPKDTFYDIIPQVAEKLPKNVDIASISVSNAPHGGEERKLKSLKGVTFAAVNLTHGAQLWLHFKEQSSVSNGHAPASTAPARLNGRAVSPSEAPTVPLGSPTQLIKNPWEVVKQSPLDDRLDKLDGKIARKRDQKMCRHGPKGMCDYCMPLEPYDAAYLAEKKIKHVSFHSHLRKVNAGKNKPETGTSYMPPLSEPYYRVRPDCPSGHKPFPEGICTKCQPSAISLQPQDFRMVDHVEFASFEIVNDFINFWRTTGYQRLGYMYGRYTEYEDVPLGTKAVVEAIYEPPQVGETDGISLGEWEQEKEIDHLARQCGLEMVGVIFTDLLDAGEGDGSVICKRHADSYYLSSLEIAFAARHQAKHPRPCKWSETGRFGSNFVTCVISGDNEGQIAISSYQASNAAVEMVRADIVEPSAEPTVMLVQSEDDNEALNRARYIPEVFYRKINEYGANVQENAKPAFPVEYLLITLTHGFPTDPNPLFIGSKFPIENREIMGETAETSVLAKHLEAKSNGLSLNTTSGLKPVSNFHLLCFIHGMGILSKDEESLLCKVATAHDLSNGLQLQHSGGWATLLMILQESVAAQDNTIQILSRTLQSANLPHMLFYGPPGTGKTSTILALAKQLYGPELIKSRVLELNASDERGIMIVRAKVKDFARQQLSSAPNHNVMVEDKSAEGGMKQVRYRDKYPCPPFKIIVLDEADSMTQDAQSALRRTMETYSKVTRFCLVCNYVTRIIDPLASRCSKFRFKSLDQGNAVQRVEDIARLEGVGMERGVSDELVRVSEGDLRKAITFLQSAARLVGSTNKAGSGRKRRVIDDDDDGDEMDVDDDAPTDTSVVTQKSIQEIAGVIPDYTMDGLSDAIFPESTKGVDYDKMAKLVEQMIAEGWSASQTVNQLYERILYDERVEDVQKMQIAAMFSETDKRLVDGGDEHLAVLELGLKISGVLCQG</sequence>
<keyword evidence="16" id="KW-1185">Reference proteome</keyword>
<comment type="subcellular location">
    <subcellularLocation>
        <location evidence="2">Cytoplasm</location>
        <location evidence="2">Perinuclear region</location>
    </subcellularLocation>
    <subcellularLocation>
        <location evidence="1">Nucleus membrane</location>
        <topology evidence="1">Peripheral membrane protein</topology>
        <orientation evidence="1">Cytoplasmic side</orientation>
    </subcellularLocation>
</comment>
<evidence type="ECO:0000313" key="16">
    <source>
        <dbReference type="Proteomes" id="UP000799444"/>
    </source>
</evidence>
<comment type="function">
    <text evidence="12">Involved in the import of nuclear-targeted proteins into the nucleus and the export of poly(A) RNA out of the nucleus. Has a role in the endoplasmic reticulum-associated degradation (ERAD) pathway.</text>
</comment>
<keyword evidence="8" id="KW-0813">Transport</keyword>
<evidence type="ECO:0000256" key="5">
    <source>
        <dbReference type="ARBA" id="ARBA00019709"/>
    </source>
</evidence>
<dbReference type="GO" id="GO:0006271">
    <property type="term" value="P:DNA strand elongation involved in DNA replication"/>
    <property type="evidence" value="ECO:0007669"/>
    <property type="project" value="UniProtKB-ARBA"/>
</dbReference>
<comment type="caution">
    <text evidence="15">The sequence shown here is derived from an EMBL/GenBank/DDBJ whole genome shotgun (WGS) entry which is preliminary data.</text>
</comment>
<dbReference type="InterPro" id="IPR016563">
    <property type="entry name" value="Npl4"/>
</dbReference>
<keyword evidence="10" id="KW-0653">Protein transport</keyword>
<evidence type="ECO:0000256" key="10">
    <source>
        <dbReference type="ARBA" id="ARBA00023010"/>
    </source>
</evidence>
<feature type="region of interest" description="Disordered" evidence="13">
    <location>
        <begin position="823"/>
        <end position="849"/>
    </location>
</feature>
<dbReference type="GO" id="GO:0016887">
    <property type="term" value="F:ATP hydrolysis activity"/>
    <property type="evidence" value="ECO:0007669"/>
    <property type="project" value="InterPro"/>
</dbReference>
<evidence type="ECO:0000256" key="7">
    <source>
        <dbReference type="ARBA" id="ARBA00022741"/>
    </source>
</evidence>
<dbReference type="InterPro" id="IPR007717">
    <property type="entry name" value="NPL4_C"/>
</dbReference>
<dbReference type="GO" id="GO:0015031">
    <property type="term" value="P:protein transport"/>
    <property type="evidence" value="ECO:0007669"/>
    <property type="project" value="UniProtKB-KW"/>
</dbReference>
<evidence type="ECO:0000313" key="15">
    <source>
        <dbReference type="EMBL" id="KAF2730053.1"/>
    </source>
</evidence>
<evidence type="ECO:0000256" key="12">
    <source>
        <dbReference type="ARBA" id="ARBA00024703"/>
    </source>
</evidence>
<reference evidence="15" key="1">
    <citation type="journal article" date="2020" name="Stud. Mycol.">
        <title>101 Dothideomycetes genomes: a test case for predicting lifestyles and emergence of pathogens.</title>
        <authorList>
            <person name="Haridas S."/>
            <person name="Albert R."/>
            <person name="Binder M."/>
            <person name="Bloem J."/>
            <person name="Labutti K."/>
            <person name="Salamov A."/>
            <person name="Andreopoulos B."/>
            <person name="Baker S."/>
            <person name="Barry K."/>
            <person name="Bills G."/>
            <person name="Bluhm B."/>
            <person name="Cannon C."/>
            <person name="Castanera R."/>
            <person name="Culley D."/>
            <person name="Daum C."/>
            <person name="Ezra D."/>
            <person name="Gonzalez J."/>
            <person name="Henrissat B."/>
            <person name="Kuo A."/>
            <person name="Liang C."/>
            <person name="Lipzen A."/>
            <person name="Lutzoni F."/>
            <person name="Magnuson J."/>
            <person name="Mondo S."/>
            <person name="Nolan M."/>
            <person name="Ohm R."/>
            <person name="Pangilinan J."/>
            <person name="Park H.-J."/>
            <person name="Ramirez L."/>
            <person name="Alfaro M."/>
            <person name="Sun H."/>
            <person name="Tritt A."/>
            <person name="Yoshinaga Y."/>
            <person name="Zwiers L.-H."/>
            <person name="Turgeon B."/>
            <person name="Goodwin S."/>
            <person name="Spatafora J."/>
            <person name="Crous P."/>
            <person name="Grigoriev I."/>
        </authorList>
    </citation>
    <scope>NUCLEOTIDE SEQUENCE</scope>
    <source>
        <strain evidence="15">CBS 125425</strain>
    </source>
</reference>
<dbReference type="CDD" id="cd08061">
    <property type="entry name" value="MPN_NPL4"/>
    <property type="match status" value="1"/>
</dbReference>
<keyword evidence="11" id="KW-0539">Nucleus</keyword>
<evidence type="ECO:0000256" key="11">
    <source>
        <dbReference type="ARBA" id="ARBA00023242"/>
    </source>
</evidence>
<evidence type="ECO:0000256" key="9">
    <source>
        <dbReference type="ARBA" id="ARBA00022840"/>
    </source>
</evidence>
<dbReference type="GO" id="GO:0006511">
    <property type="term" value="P:ubiquitin-dependent protein catabolic process"/>
    <property type="evidence" value="ECO:0007669"/>
    <property type="project" value="InterPro"/>
</dbReference>
<accession>A0A9P4QMF9</accession>
<dbReference type="SUPFAM" id="SSF48019">
    <property type="entry name" value="post-AAA+ oligomerization domain-like"/>
    <property type="match status" value="1"/>
</dbReference>
<evidence type="ECO:0000256" key="4">
    <source>
        <dbReference type="ARBA" id="ARBA00011025"/>
    </source>
</evidence>
<dbReference type="PROSITE" id="PS50249">
    <property type="entry name" value="MPN"/>
    <property type="match status" value="1"/>
</dbReference>
<dbReference type="Pfam" id="PF05020">
    <property type="entry name" value="zf-NPL4"/>
    <property type="match status" value="1"/>
</dbReference>
<dbReference type="Gene3D" id="3.10.20.90">
    <property type="entry name" value="Phosphatidylinositol 3-kinase Catalytic Subunit, Chain A, domain 1"/>
    <property type="match status" value="1"/>
</dbReference>
<keyword evidence="7" id="KW-0547">Nucleotide-binding</keyword>
<keyword evidence="10" id="KW-0811">Translocation</keyword>
<dbReference type="InterPro" id="IPR003593">
    <property type="entry name" value="AAA+_ATPase"/>
</dbReference>
<dbReference type="InterPro" id="IPR027417">
    <property type="entry name" value="P-loop_NTPase"/>
</dbReference>
<evidence type="ECO:0000256" key="2">
    <source>
        <dbReference type="ARBA" id="ARBA00004556"/>
    </source>
</evidence>
<keyword evidence="8" id="KW-0509">mRNA transport</keyword>
<gene>
    <name evidence="15" type="ORF">EJ04DRAFT_545973</name>
</gene>
<dbReference type="FunFam" id="1.20.272.10:FF:000011">
    <property type="entry name" value="Replication factor C subunit 2"/>
    <property type="match status" value="1"/>
</dbReference>
<dbReference type="InterPro" id="IPR037518">
    <property type="entry name" value="MPN"/>
</dbReference>
<feature type="region of interest" description="Disordered" evidence="13">
    <location>
        <begin position="87"/>
        <end position="116"/>
    </location>
</feature>
<dbReference type="AlphaFoldDB" id="A0A9P4QMF9"/>
<evidence type="ECO:0000256" key="1">
    <source>
        <dbReference type="ARBA" id="ARBA00004335"/>
    </source>
</evidence>
<dbReference type="SUPFAM" id="SSF52540">
    <property type="entry name" value="P-loop containing nucleoside triphosphate hydrolases"/>
    <property type="match status" value="1"/>
</dbReference>
<evidence type="ECO:0000256" key="3">
    <source>
        <dbReference type="ARBA" id="ARBA00005378"/>
    </source>
</evidence>
<dbReference type="PANTHER" id="PTHR12710">
    <property type="entry name" value="NUCLEAR PROTEIN LOCALIZATION 4"/>
    <property type="match status" value="1"/>
</dbReference>
<dbReference type="GO" id="GO:0031625">
    <property type="term" value="F:ubiquitin protein ligase binding"/>
    <property type="evidence" value="ECO:0007669"/>
    <property type="project" value="TreeGrafter"/>
</dbReference>
<dbReference type="GO" id="GO:0043130">
    <property type="term" value="F:ubiquitin binding"/>
    <property type="evidence" value="ECO:0007669"/>
    <property type="project" value="TreeGrafter"/>
</dbReference>
<dbReference type="Pfam" id="PF05021">
    <property type="entry name" value="NPL4"/>
    <property type="match status" value="1"/>
</dbReference>
<dbReference type="InterPro" id="IPR013748">
    <property type="entry name" value="Rep_factorC_C"/>
</dbReference>
<dbReference type="CDD" id="cd00009">
    <property type="entry name" value="AAA"/>
    <property type="match status" value="1"/>
</dbReference>
<organism evidence="15 16">
    <name type="scientific">Polyplosphaeria fusca</name>
    <dbReference type="NCBI Taxonomy" id="682080"/>
    <lineage>
        <taxon>Eukaryota</taxon>
        <taxon>Fungi</taxon>
        <taxon>Dikarya</taxon>
        <taxon>Ascomycota</taxon>
        <taxon>Pezizomycotina</taxon>
        <taxon>Dothideomycetes</taxon>
        <taxon>Pleosporomycetidae</taxon>
        <taxon>Pleosporales</taxon>
        <taxon>Tetraplosphaeriaceae</taxon>
        <taxon>Polyplosphaeria</taxon>
    </lineage>
</organism>
<dbReference type="EMBL" id="ML996227">
    <property type="protein sequence ID" value="KAF2730053.1"/>
    <property type="molecule type" value="Genomic_DNA"/>
</dbReference>
<dbReference type="InterPro" id="IPR007716">
    <property type="entry name" value="NPL4_Zn-bd_put"/>
</dbReference>
<name>A0A9P4QMF9_9PLEO</name>
<feature type="compositionally biased region" description="Acidic residues" evidence="13">
    <location>
        <begin position="832"/>
        <end position="847"/>
    </location>
</feature>
<evidence type="ECO:0000256" key="8">
    <source>
        <dbReference type="ARBA" id="ARBA00022816"/>
    </source>
</evidence>
<feature type="domain" description="MPN" evidence="14">
    <location>
        <begin position="253"/>
        <end position="390"/>
    </location>
</feature>
<dbReference type="CDD" id="cd18140">
    <property type="entry name" value="HLD_clamp_RFC"/>
    <property type="match status" value="1"/>
</dbReference>
<evidence type="ECO:0000259" key="14">
    <source>
        <dbReference type="PROSITE" id="PS50249"/>
    </source>
</evidence>
<protein>
    <recommendedName>
        <fullName evidence="5">Nuclear protein localization protein 4</fullName>
    </recommendedName>
</protein>
<dbReference type="Gene3D" id="3.40.50.300">
    <property type="entry name" value="P-loop containing nucleotide triphosphate hydrolases"/>
    <property type="match status" value="1"/>
</dbReference>
<dbReference type="GO" id="GO:0003677">
    <property type="term" value="F:DNA binding"/>
    <property type="evidence" value="ECO:0007669"/>
    <property type="project" value="InterPro"/>
</dbReference>
<dbReference type="Pfam" id="PF00004">
    <property type="entry name" value="AAA"/>
    <property type="match status" value="1"/>
</dbReference>
<evidence type="ECO:0000256" key="6">
    <source>
        <dbReference type="ARBA" id="ARBA00022705"/>
    </source>
</evidence>
<dbReference type="Gene3D" id="1.10.8.60">
    <property type="match status" value="1"/>
</dbReference>
<dbReference type="FunFam" id="3.40.50.300:FF:000952">
    <property type="entry name" value="Replication factor C subunit 2"/>
    <property type="match status" value="1"/>
</dbReference>
<dbReference type="Gene3D" id="3.40.140.10">
    <property type="entry name" value="Cytidine Deaminase, domain 2"/>
    <property type="match status" value="1"/>
</dbReference>
<comment type="similarity">
    <text evidence="3">Belongs to the activator 1 small subunits family.</text>
</comment>
<proteinExistence type="inferred from homology"/>
<evidence type="ECO:0000256" key="13">
    <source>
        <dbReference type="SAM" id="MobiDB-lite"/>
    </source>
</evidence>
<dbReference type="OrthoDB" id="10251089at2759"/>
<keyword evidence="6" id="KW-0235">DNA replication</keyword>
<dbReference type="InterPro" id="IPR029071">
    <property type="entry name" value="Ubiquitin-like_domsf"/>
</dbReference>
<comment type="similarity">
    <text evidence="4">Belongs to the NPL4 family.</text>
</comment>
<dbReference type="InterPro" id="IPR003959">
    <property type="entry name" value="ATPase_AAA_core"/>
</dbReference>
<keyword evidence="9" id="KW-0067">ATP-binding</keyword>
<dbReference type="GO" id="GO:0031965">
    <property type="term" value="C:nuclear membrane"/>
    <property type="evidence" value="ECO:0007669"/>
    <property type="project" value="UniProtKB-SubCell"/>
</dbReference>
<dbReference type="InterPro" id="IPR008921">
    <property type="entry name" value="DNA_pol3_clamp-load_cplx_C"/>
</dbReference>
<dbReference type="GO" id="GO:0048471">
    <property type="term" value="C:perinuclear region of cytoplasm"/>
    <property type="evidence" value="ECO:0007669"/>
    <property type="project" value="UniProtKB-SubCell"/>
</dbReference>
<dbReference type="Pfam" id="PF08542">
    <property type="entry name" value="Rep_fac_C"/>
    <property type="match status" value="1"/>
</dbReference>
<dbReference type="GO" id="GO:0051028">
    <property type="term" value="P:mRNA transport"/>
    <property type="evidence" value="ECO:0007669"/>
    <property type="project" value="UniProtKB-KW"/>
</dbReference>
<dbReference type="GO" id="GO:0005524">
    <property type="term" value="F:ATP binding"/>
    <property type="evidence" value="ECO:0007669"/>
    <property type="project" value="UniProtKB-KW"/>
</dbReference>
<dbReference type="Proteomes" id="UP000799444">
    <property type="component" value="Unassembled WGS sequence"/>
</dbReference>
<dbReference type="Gene3D" id="1.20.272.10">
    <property type="match status" value="1"/>
</dbReference>
<dbReference type="InterPro" id="IPR047854">
    <property type="entry name" value="RFC_lid"/>
</dbReference>
<dbReference type="PANTHER" id="PTHR12710:SF0">
    <property type="entry name" value="NUCLEAR PROTEIN LOCALIZATION PROTEIN 4 HOMOLOG"/>
    <property type="match status" value="1"/>
</dbReference>
<dbReference type="SUPFAM" id="SSF54236">
    <property type="entry name" value="Ubiquitin-like"/>
    <property type="match status" value="1"/>
</dbReference>
<dbReference type="SMART" id="SM00382">
    <property type="entry name" value="AAA"/>
    <property type="match status" value="1"/>
</dbReference>